<evidence type="ECO:0000256" key="5">
    <source>
        <dbReference type="ARBA" id="ARBA00022989"/>
    </source>
</evidence>
<dbReference type="Pfam" id="PF03600">
    <property type="entry name" value="CitMHS"/>
    <property type="match status" value="1"/>
</dbReference>
<evidence type="ECO:0000259" key="8">
    <source>
        <dbReference type="Pfam" id="PF03600"/>
    </source>
</evidence>
<feature type="transmembrane region" description="Helical" evidence="7">
    <location>
        <begin position="149"/>
        <end position="169"/>
    </location>
</feature>
<feature type="transmembrane region" description="Helical" evidence="7">
    <location>
        <begin position="189"/>
        <end position="210"/>
    </location>
</feature>
<protein>
    <recommendedName>
        <fullName evidence="8">Citrate transporter-like domain-containing protein</fullName>
    </recommendedName>
</protein>
<gene>
    <name evidence="9" type="ORF">ENJ40_00705</name>
</gene>
<evidence type="ECO:0000256" key="7">
    <source>
        <dbReference type="SAM" id="Phobius"/>
    </source>
</evidence>
<feature type="transmembrane region" description="Helical" evidence="7">
    <location>
        <begin position="327"/>
        <end position="349"/>
    </location>
</feature>
<evidence type="ECO:0000256" key="3">
    <source>
        <dbReference type="ARBA" id="ARBA00022475"/>
    </source>
</evidence>
<dbReference type="PANTHER" id="PTHR43302">
    <property type="entry name" value="TRANSPORTER ARSB-RELATED"/>
    <property type="match status" value="1"/>
</dbReference>
<reference evidence="9" key="1">
    <citation type="journal article" date="2020" name="mSystems">
        <title>Genome- and Community-Level Interaction Insights into Carbon Utilization and Element Cycling Functions of Hydrothermarchaeota in Hydrothermal Sediment.</title>
        <authorList>
            <person name="Zhou Z."/>
            <person name="Liu Y."/>
            <person name="Xu W."/>
            <person name="Pan J."/>
            <person name="Luo Z.H."/>
            <person name="Li M."/>
        </authorList>
    </citation>
    <scope>NUCLEOTIDE SEQUENCE [LARGE SCALE GENOMIC DNA]</scope>
    <source>
        <strain evidence="9">HyVt-483</strain>
    </source>
</reference>
<evidence type="ECO:0000256" key="6">
    <source>
        <dbReference type="ARBA" id="ARBA00023136"/>
    </source>
</evidence>
<comment type="caution">
    <text evidence="9">The sequence shown here is derived from an EMBL/GenBank/DDBJ whole genome shotgun (WGS) entry which is preliminary data.</text>
</comment>
<comment type="subcellular location">
    <subcellularLocation>
        <location evidence="1">Cell membrane</location>
        <topology evidence="1">Multi-pass membrane protein</topology>
    </subcellularLocation>
</comment>
<dbReference type="PANTHER" id="PTHR43302:SF5">
    <property type="entry name" value="TRANSPORTER ARSB-RELATED"/>
    <property type="match status" value="1"/>
</dbReference>
<feature type="domain" description="Citrate transporter-like" evidence="8">
    <location>
        <begin position="25"/>
        <end position="292"/>
    </location>
</feature>
<dbReference type="AlphaFoldDB" id="A0A7C3H3A7"/>
<feature type="transmembrane region" description="Helical" evidence="7">
    <location>
        <begin position="6"/>
        <end position="26"/>
    </location>
</feature>
<feature type="transmembrane region" description="Helical" evidence="7">
    <location>
        <begin position="38"/>
        <end position="55"/>
    </location>
</feature>
<keyword evidence="3" id="KW-1003">Cell membrane</keyword>
<evidence type="ECO:0000256" key="4">
    <source>
        <dbReference type="ARBA" id="ARBA00022692"/>
    </source>
</evidence>
<feature type="transmembrane region" description="Helical" evidence="7">
    <location>
        <begin position="292"/>
        <end position="315"/>
    </location>
</feature>
<evidence type="ECO:0000313" key="9">
    <source>
        <dbReference type="EMBL" id="HFC96965.1"/>
    </source>
</evidence>
<evidence type="ECO:0000256" key="2">
    <source>
        <dbReference type="ARBA" id="ARBA00022448"/>
    </source>
</evidence>
<keyword evidence="6 7" id="KW-0472">Membrane</keyword>
<feature type="transmembrane region" description="Helical" evidence="7">
    <location>
        <begin position="230"/>
        <end position="249"/>
    </location>
</feature>
<keyword evidence="2" id="KW-0813">Transport</keyword>
<name>A0A7C3H3A7_9BACT</name>
<keyword evidence="5 7" id="KW-1133">Transmembrane helix</keyword>
<dbReference type="GO" id="GO:0005886">
    <property type="term" value="C:plasma membrane"/>
    <property type="evidence" value="ECO:0007669"/>
    <property type="project" value="UniProtKB-SubCell"/>
</dbReference>
<proteinExistence type="predicted"/>
<organism evidence="9">
    <name type="scientific">Thermosulfurimonas dismutans</name>
    <dbReference type="NCBI Taxonomy" id="999894"/>
    <lineage>
        <taxon>Bacteria</taxon>
        <taxon>Pseudomonadati</taxon>
        <taxon>Thermodesulfobacteriota</taxon>
        <taxon>Thermodesulfobacteria</taxon>
        <taxon>Thermodesulfobacteriales</taxon>
        <taxon>Thermodesulfobacteriaceae</taxon>
        <taxon>Thermosulfurimonas</taxon>
    </lineage>
</organism>
<dbReference type="GO" id="GO:0055085">
    <property type="term" value="P:transmembrane transport"/>
    <property type="evidence" value="ECO:0007669"/>
    <property type="project" value="InterPro"/>
</dbReference>
<dbReference type="EMBL" id="DRMH01000011">
    <property type="protein sequence ID" value="HFC96965.1"/>
    <property type="molecule type" value="Genomic_DNA"/>
</dbReference>
<evidence type="ECO:0000256" key="1">
    <source>
        <dbReference type="ARBA" id="ARBA00004651"/>
    </source>
</evidence>
<keyword evidence="4 7" id="KW-0812">Transmembrane</keyword>
<accession>A0A7C3H3A7</accession>
<sequence length="350" mass="39185">MLDFLLREWLLVASASGLLLSILFLGRLPSYSPGELEVLLVLWALFICGNGLQQSGVLERMALAAGKNRRLALQWIGITFFLSMFITNDMALIITIPLTLSLPVRRKDLLVILEIIAANAGSAFTPMGNPQNFYLYWFYHLNFLSFLKTMFPLAASFFLLLGLAGTFLFSPRKSSPASSRTNFNPQKAFLYLCALVWLFLIVIRILPPLGSLLIVGGSLALDRKALRIDYALLLTFFFFFGLSTNMGYLFRSHLHSGQHMFWLSVLASQLMSNVPAALLLAKFTSHWQPLLWGVNVGGFGSPVGSLANLIGYKLYLNSSHTRDKGRFTFCFLILNYLALLLAIGLYFLIR</sequence>
<dbReference type="Proteomes" id="UP000886043">
    <property type="component" value="Unassembled WGS sequence"/>
</dbReference>
<dbReference type="InterPro" id="IPR004680">
    <property type="entry name" value="Cit_transptr-like_dom"/>
</dbReference>
<feature type="transmembrane region" description="Helical" evidence="7">
    <location>
        <begin position="75"/>
        <end position="102"/>
    </location>
</feature>